<dbReference type="InterPro" id="IPR000276">
    <property type="entry name" value="GPCR_Rhodpsn"/>
</dbReference>
<feature type="transmembrane region" description="Helical" evidence="11">
    <location>
        <begin position="183"/>
        <end position="202"/>
    </location>
</feature>
<keyword evidence="9 10" id="KW-0807">Transducer</keyword>
<dbReference type="SUPFAM" id="SSF81321">
    <property type="entry name" value="Family A G protein-coupled receptor-like"/>
    <property type="match status" value="1"/>
</dbReference>
<dbReference type="Gene3D" id="1.20.1070.10">
    <property type="entry name" value="Rhodopsin 7-helix transmembrane proteins"/>
    <property type="match status" value="1"/>
</dbReference>
<comment type="similarity">
    <text evidence="10">Belongs to the G-protein coupled receptor 1 family.</text>
</comment>
<evidence type="ECO:0000256" key="2">
    <source>
        <dbReference type="ARBA" id="ARBA00022475"/>
    </source>
</evidence>
<dbReference type="PRINTS" id="PR01784">
    <property type="entry name" value="MCH2RECEPTOR"/>
</dbReference>
<evidence type="ECO:0000256" key="9">
    <source>
        <dbReference type="ARBA" id="ARBA00023224"/>
    </source>
</evidence>
<comment type="caution">
    <text evidence="13">The sequence shown here is derived from an EMBL/GenBank/DDBJ whole genome shotgun (WGS) entry which is preliminary data.</text>
</comment>
<dbReference type="InterPro" id="IPR008362">
    <property type="entry name" value="MCHR2"/>
</dbReference>
<dbReference type="PANTHER" id="PTHR24229">
    <property type="entry name" value="NEUROPEPTIDES RECEPTOR"/>
    <property type="match status" value="1"/>
</dbReference>
<keyword evidence="5 10" id="KW-0297">G-protein coupled receptor</keyword>
<keyword evidence="3 10" id="KW-0812">Transmembrane</keyword>
<evidence type="ECO:0000256" key="3">
    <source>
        <dbReference type="ARBA" id="ARBA00022692"/>
    </source>
</evidence>
<comment type="subcellular location">
    <subcellularLocation>
        <location evidence="1">Cell membrane</location>
        <topology evidence="1">Multi-pass membrane protein</topology>
    </subcellularLocation>
</comment>
<reference evidence="13 14" key="1">
    <citation type="journal article" date="2019" name="Mol. Ecol. Resour.">
        <title>Chromosome-level genome assembly of Triplophysa tibetana, a fish adapted to the harsh high-altitude environment of the Tibetan Plateau.</title>
        <authorList>
            <person name="Yang X."/>
            <person name="Liu H."/>
            <person name="Ma Z."/>
            <person name="Zou Y."/>
            <person name="Zou M."/>
            <person name="Mao Y."/>
            <person name="Li X."/>
            <person name="Wang H."/>
            <person name="Chen T."/>
            <person name="Wang W."/>
            <person name="Yang R."/>
        </authorList>
    </citation>
    <scope>NUCLEOTIDE SEQUENCE [LARGE SCALE GENOMIC DNA]</scope>
    <source>
        <strain evidence="13">TTIB1903HZAU</strain>
        <tissue evidence="13">Muscle</tissue>
    </source>
</reference>
<evidence type="ECO:0000259" key="12">
    <source>
        <dbReference type="PROSITE" id="PS50262"/>
    </source>
</evidence>
<evidence type="ECO:0000256" key="1">
    <source>
        <dbReference type="ARBA" id="ARBA00004651"/>
    </source>
</evidence>
<organism evidence="13 14">
    <name type="scientific">Triplophysa tibetana</name>
    <dbReference type="NCBI Taxonomy" id="1572043"/>
    <lineage>
        <taxon>Eukaryota</taxon>
        <taxon>Metazoa</taxon>
        <taxon>Chordata</taxon>
        <taxon>Craniata</taxon>
        <taxon>Vertebrata</taxon>
        <taxon>Euteleostomi</taxon>
        <taxon>Actinopterygii</taxon>
        <taxon>Neopterygii</taxon>
        <taxon>Teleostei</taxon>
        <taxon>Ostariophysi</taxon>
        <taxon>Cypriniformes</taxon>
        <taxon>Nemacheilidae</taxon>
        <taxon>Triplophysa</taxon>
    </lineage>
</organism>
<dbReference type="InterPro" id="IPR017452">
    <property type="entry name" value="GPCR_Rhodpsn_7TM"/>
</dbReference>
<dbReference type="GO" id="GO:0043005">
    <property type="term" value="C:neuron projection"/>
    <property type="evidence" value="ECO:0007669"/>
    <property type="project" value="TreeGrafter"/>
</dbReference>
<keyword evidence="7 10" id="KW-0675">Receptor</keyword>
<dbReference type="GO" id="GO:0005886">
    <property type="term" value="C:plasma membrane"/>
    <property type="evidence" value="ECO:0007669"/>
    <property type="project" value="UniProtKB-SubCell"/>
</dbReference>
<protein>
    <submittedName>
        <fullName evidence="13">Melanin-concentrating hormone receptor 2</fullName>
    </submittedName>
</protein>
<dbReference type="PRINTS" id="PR01783">
    <property type="entry name" value="MCHRECEPTOR"/>
</dbReference>
<keyword evidence="2" id="KW-1003">Cell membrane</keyword>
<evidence type="ECO:0000256" key="11">
    <source>
        <dbReference type="SAM" id="Phobius"/>
    </source>
</evidence>
<evidence type="ECO:0000313" key="13">
    <source>
        <dbReference type="EMBL" id="KAA0703458.1"/>
    </source>
</evidence>
<name>A0A5A9N2N1_9TELE</name>
<dbReference type="GO" id="GO:0042923">
    <property type="term" value="F:neuropeptide binding"/>
    <property type="evidence" value="ECO:0007669"/>
    <property type="project" value="TreeGrafter"/>
</dbReference>
<evidence type="ECO:0000313" key="14">
    <source>
        <dbReference type="Proteomes" id="UP000324632"/>
    </source>
</evidence>
<dbReference type="PROSITE" id="PS50262">
    <property type="entry name" value="G_PROTEIN_RECEP_F1_2"/>
    <property type="match status" value="1"/>
</dbReference>
<sequence>MERIVGSAQEDPSATSGFAVLVAEILAMVELEPVVWNFTLNGSHTNESGSAYPSDEFNNIVHLTETKILPAFVGFLCSTGLVGNVLVLVTILRSAKKTVPDVYVGNLAVADLVHVIVMPFLIHQWARGGHWVFGSTLCTIISSLDNCNQVACAAVMTAMSLDRYLALVHPFRLLSLRTRSRTIRINLFVWAVSLIMVLPSWIHSKVIRFRDGLESCSLNLVSPKEVLWYTVYQTITSFFLPLPLIVICYILILCYTWRMYGKNKKAHRYCTNLPRERIVRLTKMVLVLVAVFLVSVGPYHVLQLVNLSVPRPSLAYHTCYYLSAGLSGHTQRAECGTRDPAPLQFLILISTETLTAMYEPYQVDDAAQLWEASRRHAFLMQI</sequence>
<feature type="transmembrane region" description="Helical" evidence="11">
    <location>
        <begin position="68"/>
        <end position="91"/>
    </location>
</feature>
<keyword evidence="4 11" id="KW-1133">Transmembrane helix</keyword>
<evidence type="ECO:0000256" key="7">
    <source>
        <dbReference type="ARBA" id="ARBA00023170"/>
    </source>
</evidence>
<evidence type="ECO:0000256" key="8">
    <source>
        <dbReference type="ARBA" id="ARBA00023180"/>
    </source>
</evidence>
<keyword evidence="8" id="KW-0325">Glycoprotein</keyword>
<dbReference type="PANTHER" id="PTHR24229:SF88">
    <property type="entry name" value="MELANIN-CONCENTRATING HORMONE RECEPTOR 2-RELATED"/>
    <property type="match status" value="1"/>
</dbReference>
<dbReference type="InterPro" id="IPR008361">
    <property type="entry name" value="MCH_rcpt"/>
</dbReference>
<dbReference type="Pfam" id="PF00001">
    <property type="entry name" value="7tm_1"/>
    <property type="match status" value="1"/>
</dbReference>
<accession>A0A5A9N2N1</accession>
<dbReference type="GO" id="GO:0004930">
    <property type="term" value="F:G protein-coupled receptor activity"/>
    <property type="evidence" value="ECO:0007669"/>
    <property type="project" value="UniProtKB-KW"/>
</dbReference>
<proteinExistence type="inferred from homology"/>
<keyword evidence="6 11" id="KW-0472">Membrane</keyword>
<feature type="transmembrane region" description="Helical" evidence="11">
    <location>
        <begin position="103"/>
        <end position="122"/>
    </location>
</feature>
<feature type="transmembrane region" description="Helical" evidence="11">
    <location>
        <begin position="238"/>
        <end position="260"/>
    </location>
</feature>
<dbReference type="Proteomes" id="UP000324632">
    <property type="component" value="Chromosome 24"/>
</dbReference>
<dbReference type="PROSITE" id="PS00237">
    <property type="entry name" value="G_PROTEIN_RECEP_F1_1"/>
    <property type="match status" value="1"/>
</dbReference>
<feature type="domain" description="G-protein coupled receptors family 1 profile" evidence="12">
    <location>
        <begin position="83"/>
        <end position="305"/>
    </location>
</feature>
<dbReference type="GO" id="GO:0007218">
    <property type="term" value="P:neuropeptide signaling pathway"/>
    <property type="evidence" value="ECO:0007669"/>
    <property type="project" value="TreeGrafter"/>
</dbReference>
<feature type="transmembrane region" description="Helical" evidence="11">
    <location>
        <begin position="281"/>
        <end position="302"/>
    </location>
</feature>
<keyword evidence="14" id="KW-1185">Reference proteome</keyword>
<evidence type="ECO:0000256" key="6">
    <source>
        <dbReference type="ARBA" id="ARBA00023136"/>
    </source>
</evidence>
<evidence type="ECO:0000256" key="10">
    <source>
        <dbReference type="RuleBase" id="RU000688"/>
    </source>
</evidence>
<dbReference type="AlphaFoldDB" id="A0A5A9N2N1"/>
<evidence type="ECO:0000256" key="4">
    <source>
        <dbReference type="ARBA" id="ARBA00022989"/>
    </source>
</evidence>
<gene>
    <name evidence="13" type="ORF">E1301_Tti006745</name>
</gene>
<dbReference type="EMBL" id="SOYY01000024">
    <property type="protein sequence ID" value="KAA0703458.1"/>
    <property type="molecule type" value="Genomic_DNA"/>
</dbReference>
<dbReference type="PRINTS" id="PR00237">
    <property type="entry name" value="GPCRRHODOPSN"/>
</dbReference>
<evidence type="ECO:0000256" key="5">
    <source>
        <dbReference type="ARBA" id="ARBA00023040"/>
    </source>
</evidence>